<dbReference type="Pfam" id="PF13277">
    <property type="entry name" value="YmdB"/>
    <property type="match status" value="1"/>
</dbReference>
<dbReference type="AlphaFoldDB" id="M2Y522"/>
<dbReference type="OrthoDB" id="9801109at2"/>
<dbReference type="STRING" id="1244869.H261_19818"/>
<dbReference type="SUPFAM" id="SSF56300">
    <property type="entry name" value="Metallo-dependent phosphatases"/>
    <property type="match status" value="1"/>
</dbReference>
<feature type="binding site" evidence="2">
    <location>
        <position position="67"/>
    </location>
    <ligand>
        <name>Fe cation</name>
        <dbReference type="ChEBI" id="CHEBI:24875"/>
        <label>2</label>
    </ligand>
</feature>
<gene>
    <name evidence="3" type="ORF">H261_19818</name>
</gene>
<organism evidence="3 4">
    <name type="scientific">Paramagnetospirillum caucaseum</name>
    <dbReference type="NCBI Taxonomy" id="1244869"/>
    <lineage>
        <taxon>Bacteria</taxon>
        <taxon>Pseudomonadati</taxon>
        <taxon>Pseudomonadota</taxon>
        <taxon>Alphaproteobacteria</taxon>
        <taxon>Rhodospirillales</taxon>
        <taxon>Magnetospirillaceae</taxon>
        <taxon>Paramagnetospirillum</taxon>
    </lineage>
</organism>
<feature type="active site" description="Proton donor" evidence="1">
    <location>
        <position position="68"/>
    </location>
</feature>
<feature type="binding site" evidence="2">
    <location>
        <position position="40"/>
    </location>
    <ligand>
        <name>Fe cation</name>
        <dbReference type="ChEBI" id="CHEBI:24875"/>
        <label>1</label>
    </ligand>
</feature>
<dbReference type="InterPro" id="IPR005235">
    <property type="entry name" value="YmdB-like"/>
</dbReference>
<dbReference type="PATRIC" id="fig|1244869.3.peg.3943"/>
<dbReference type="GO" id="GO:0004113">
    <property type="term" value="F:2',3'-cyclic-nucleotide 3'-phosphodiesterase activity"/>
    <property type="evidence" value="ECO:0007669"/>
    <property type="project" value="TreeGrafter"/>
</dbReference>
<reference evidence="3 4" key="1">
    <citation type="journal article" date="2014" name="Genome Announc.">
        <title>Draft Genome Sequence of Magnetospirillum sp. Strain SO-1, a Freshwater Magnetotactic Bacterium Isolated from the Ol'khovka River, Russia.</title>
        <authorList>
            <person name="Grouzdev D.S."/>
            <person name="Dziuba M.V."/>
            <person name="Sukhacheva M.S."/>
            <person name="Mardanov A.V."/>
            <person name="Beletskiy A.V."/>
            <person name="Kuznetsov B.B."/>
            <person name="Skryabin K.G."/>
        </authorList>
    </citation>
    <scope>NUCLEOTIDE SEQUENCE [LARGE SCALE GENOMIC DNA]</scope>
    <source>
        <strain evidence="3 4">SO-1</strain>
    </source>
</reference>
<sequence>MRLLYMGDVVGRSGRDVIAGRMAEIKNRLSPDFIVVNGENAAHGFGITPKICEDFFAMGVDVVTLGNHTWDQREIIPYLDGEARVLRPLNYPAGTPGHGTGIYAGPRGRKVMVVQVMGRLFMDPLDDPFAALEAVLAKARMGAGGVDAIIVDVHAEASSEKMALGHLSDGRASLVVGSHSHVPTADCQILAKGTAYQTDAGMCGDYDSVIGMKKDAAIFKFVRKIPGERLSPAEGPGTLCAVMVETDDRSGLALRAAPLRLGGRLAECWPDW</sequence>
<evidence type="ECO:0000256" key="1">
    <source>
        <dbReference type="PIRSR" id="PIRSR004789-50"/>
    </source>
</evidence>
<keyword evidence="4" id="KW-1185">Reference proteome</keyword>
<feature type="binding site" evidence="2">
    <location>
        <position position="8"/>
    </location>
    <ligand>
        <name>Fe cation</name>
        <dbReference type="ChEBI" id="CHEBI:24875"/>
        <label>1</label>
    </ligand>
</feature>
<dbReference type="EMBL" id="AONQ01000078">
    <property type="protein sequence ID" value="EME68176.1"/>
    <property type="molecule type" value="Genomic_DNA"/>
</dbReference>
<dbReference type="PANTHER" id="PTHR36303:SF1">
    <property type="entry name" value="2',3'-CYCLIC-NUCLEOTIDE 2'-PHOSPHODIESTERASE"/>
    <property type="match status" value="1"/>
</dbReference>
<accession>M2Y522</accession>
<evidence type="ECO:0008006" key="5">
    <source>
        <dbReference type="Google" id="ProtNLM"/>
    </source>
</evidence>
<dbReference type="Proteomes" id="UP000011744">
    <property type="component" value="Unassembled WGS sequence"/>
</dbReference>
<dbReference type="eggNOG" id="COG1692">
    <property type="taxonomic scope" value="Bacteria"/>
</dbReference>
<feature type="binding site" evidence="2">
    <location>
        <position position="39"/>
    </location>
    <ligand>
        <name>Fe cation</name>
        <dbReference type="ChEBI" id="CHEBI:24875"/>
        <label>1</label>
    </ligand>
</feature>
<comment type="caution">
    <text evidence="3">The sequence shown here is derived from an EMBL/GenBank/DDBJ whole genome shotgun (WGS) entry which is preliminary data.</text>
</comment>
<dbReference type="PANTHER" id="PTHR36303">
    <property type="entry name" value="2',3'-CYCLIC-NUCLEOTIDE 2'-PHOSPHODIESTERASE"/>
    <property type="match status" value="1"/>
</dbReference>
<keyword evidence="2" id="KW-0479">Metal-binding</keyword>
<proteinExistence type="predicted"/>
<evidence type="ECO:0000256" key="2">
    <source>
        <dbReference type="PIRSR" id="PIRSR004789-51"/>
    </source>
</evidence>
<name>M2Y522_9PROT</name>
<feature type="binding site" evidence="2">
    <location>
        <position position="181"/>
    </location>
    <ligand>
        <name>Fe cation</name>
        <dbReference type="ChEBI" id="CHEBI:24875"/>
        <label>1</label>
    </ligand>
</feature>
<protein>
    <recommendedName>
        <fullName evidence="5">Metallophosphoesterase</fullName>
    </recommendedName>
</protein>
<feature type="binding site" evidence="2">
    <location>
        <position position="154"/>
    </location>
    <ligand>
        <name>Fe cation</name>
        <dbReference type="ChEBI" id="CHEBI:24875"/>
        <label>2</label>
    </ligand>
</feature>
<feature type="binding site" evidence="2">
    <location>
        <position position="179"/>
    </location>
    <ligand>
        <name>Fe cation</name>
        <dbReference type="ChEBI" id="CHEBI:24875"/>
        <label>2</label>
    </ligand>
</feature>
<dbReference type="PIRSF" id="PIRSF004789">
    <property type="entry name" value="DR1281"/>
    <property type="match status" value="1"/>
</dbReference>
<dbReference type="RefSeq" id="WP_008621043.1">
    <property type="nucleotide sequence ID" value="NZ_AONQ01000078.1"/>
</dbReference>
<dbReference type="Gene3D" id="3.60.21.10">
    <property type="match status" value="1"/>
</dbReference>
<dbReference type="CDD" id="cd07382">
    <property type="entry name" value="MPP_DR1281"/>
    <property type="match status" value="1"/>
</dbReference>
<feature type="binding site" evidence="2">
    <location>
        <position position="39"/>
    </location>
    <ligand>
        <name>Fe cation</name>
        <dbReference type="ChEBI" id="CHEBI:24875"/>
        <label>2</label>
    </ligand>
</feature>
<evidence type="ECO:0000313" key="3">
    <source>
        <dbReference type="EMBL" id="EME68176.1"/>
    </source>
</evidence>
<evidence type="ECO:0000313" key="4">
    <source>
        <dbReference type="Proteomes" id="UP000011744"/>
    </source>
</evidence>
<dbReference type="GO" id="GO:0046872">
    <property type="term" value="F:metal ion binding"/>
    <property type="evidence" value="ECO:0007669"/>
    <property type="project" value="UniProtKB-KW"/>
</dbReference>
<dbReference type="InterPro" id="IPR029052">
    <property type="entry name" value="Metallo-depent_PP-like"/>
</dbReference>